<dbReference type="Proteomes" id="UP000015453">
    <property type="component" value="Unassembled WGS sequence"/>
</dbReference>
<feature type="non-terminal residue" evidence="1">
    <location>
        <position position="192"/>
    </location>
</feature>
<proteinExistence type="predicted"/>
<dbReference type="PANTHER" id="PTHR34574">
    <property type="entry name" value="CALCIUM-BINDING EF-HAND FAMILY PROTEIN-RELATED"/>
    <property type="match status" value="1"/>
</dbReference>
<comment type="caution">
    <text evidence="1">The sequence shown here is derived from an EMBL/GenBank/DDBJ whole genome shotgun (WGS) entry which is preliminary data.</text>
</comment>
<dbReference type="AlphaFoldDB" id="S8BZ61"/>
<gene>
    <name evidence="1" type="ORF">M569_17377</name>
</gene>
<accession>S8BZ61</accession>
<dbReference type="EMBL" id="AUSU01010227">
    <property type="protein sequence ID" value="EPS57441.1"/>
    <property type="molecule type" value="Genomic_DNA"/>
</dbReference>
<evidence type="ECO:0000313" key="1">
    <source>
        <dbReference type="EMBL" id="EPS57441.1"/>
    </source>
</evidence>
<protein>
    <submittedName>
        <fullName evidence="1">Uncharacterized protein</fullName>
    </submittedName>
</protein>
<name>S8BZ61_9LAMI</name>
<keyword evidence="2" id="KW-1185">Reference proteome</keyword>
<reference evidence="1 2" key="1">
    <citation type="journal article" date="2013" name="BMC Genomics">
        <title>The miniature genome of a carnivorous plant Genlisea aurea contains a low number of genes and short non-coding sequences.</title>
        <authorList>
            <person name="Leushkin E.V."/>
            <person name="Sutormin R.A."/>
            <person name="Nabieva E.R."/>
            <person name="Penin A.A."/>
            <person name="Kondrashov A.S."/>
            <person name="Logacheva M.D."/>
        </authorList>
    </citation>
    <scope>NUCLEOTIDE SEQUENCE [LARGE SCALE GENOMIC DNA]</scope>
</reference>
<evidence type="ECO:0000313" key="2">
    <source>
        <dbReference type="Proteomes" id="UP000015453"/>
    </source>
</evidence>
<organism evidence="1 2">
    <name type="scientific">Genlisea aurea</name>
    <dbReference type="NCBI Taxonomy" id="192259"/>
    <lineage>
        <taxon>Eukaryota</taxon>
        <taxon>Viridiplantae</taxon>
        <taxon>Streptophyta</taxon>
        <taxon>Embryophyta</taxon>
        <taxon>Tracheophyta</taxon>
        <taxon>Spermatophyta</taxon>
        <taxon>Magnoliopsida</taxon>
        <taxon>eudicotyledons</taxon>
        <taxon>Gunneridae</taxon>
        <taxon>Pentapetalae</taxon>
        <taxon>asterids</taxon>
        <taxon>lamiids</taxon>
        <taxon>Lamiales</taxon>
        <taxon>Lentibulariaceae</taxon>
        <taxon>Genlisea</taxon>
    </lineage>
</organism>
<dbReference type="PANTHER" id="PTHR34574:SF13">
    <property type="entry name" value="EF-HAND DOMAIN-CONTAINING PROTEIN"/>
    <property type="match status" value="1"/>
</dbReference>
<sequence length="192" mass="20527">MASGLKRDPIVILRIDGEDLLAFINSPSFEPAIASALTKIPPSSHASLKDCAISVFEKLTVDQGMPPATDPWVLSNIVEPAVEYLGNAPVSLLSSGDASLFLFELKRAAENVAKHLKEQPAIVAHSHTAFDGSEIKRLFSSSKFELDKTLYSASASVPRDENGRISTENLATALDFLTASTGCLPPFGLDTQ</sequence>
<dbReference type="OrthoDB" id="1881481at2759"/>